<dbReference type="EMBL" id="CP001324">
    <property type="protein sequence ID" value="ACO61705.1"/>
    <property type="molecule type" value="Genomic_DNA"/>
</dbReference>
<dbReference type="Proteomes" id="UP000002009">
    <property type="component" value="Chromosome 3"/>
</dbReference>
<evidence type="ECO:0000313" key="2">
    <source>
        <dbReference type="EMBL" id="ACO61705.1"/>
    </source>
</evidence>
<dbReference type="GeneID" id="8242070"/>
<dbReference type="InParanoid" id="C1E1A8"/>
<keyword evidence="1" id="KW-0732">Signal</keyword>
<name>C1E1A8_MICCC</name>
<dbReference type="RefSeq" id="XP_002500447.1">
    <property type="nucleotide sequence ID" value="XM_002500401.1"/>
</dbReference>
<reference evidence="2 3" key="1">
    <citation type="journal article" date="2009" name="Science">
        <title>Green evolution and dynamic adaptations revealed by genomes of the marine picoeukaryotes Micromonas.</title>
        <authorList>
            <person name="Worden A.Z."/>
            <person name="Lee J.H."/>
            <person name="Mock T."/>
            <person name="Rouze P."/>
            <person name="Simmons M.P."/>
            <person name="Aerts A.L."/>
            <person name="Allen A.E."/>
            <person name="Cuvelier M.L."/>
            <person name="Derelle E."/>
            <person name="Everett M.V."/>
            <person name="Foulon E."/>
            <person name="Grimwood J."/>
            <person name="Gundlach H."/>
            <person name="Henrissat B."/>
            <person name="Napoli C."/>
            <person name="McDonald S.M."/>
            <person name="Parker M.S."/>
            <person name="Rombauts S."/>
            <person name="Salamov A."/>
            <person name="Von Dassow P."/>
            <person name="Badger J.H."/>
            <person name="Coutinho P.M."/>
            <person name="Demir E."/>
            <person name="Dubchak I."/>
            <person name="Gentemann C."/>
            <person name="Eikrem W."/>
            <person name="Gready J.E."/>
            <person name="John U."/>
            <person name="Lanier W."/>
            <person name="Lindquist E.A."/>
            <person name="Lucas S."/>
            <person name="Mayer K.F."/>
            <person name="Moreau H."/>
            <person name="Not F."/>
            <person name="Otillar R."/>
            <person name="Panaud O."/>
            <person name="Pangilinan J."/>
            <person name="Paulsen I."/>
            <person name="Piegu B."/>
            <person name="Poliakov A."/>
            <person name="Robbens S."/>
            <person name="Schmutz J."/>
            <person name="Toulza E."/>
            <person name="Wyss T."/>
            <person name="Zelensky A."/>
            <person name="Zhou K."/>
            <person name="Armbrust E.V."/>
            <person name="Bhattacharya D."/>
            <person name="Goodenough U.W."/>
            <person name="Van de Peer Y."/>
            <person name="Grigoriev I.V."/>
        </authorList>
    </citation>
    <scope>NUCLEOTIDE SEQUENCE [LARGE SCALE GENOMIC DNA]</scope>
    <source>
        <strain evidence="3">RCC299 / NOUM17</strain>
    </source>
</reference>
<proteinExistence type="predicted"/>
<feature type="chain" id="PRO_5002908798" evidence="1">
    <location>
        <begin position="28"/>
        <end position="77"/>
    </location>
</feature>
<sequence>MFSTRLFLVALLAVFGALTLAPAPCEGKITYIRPLWQPTSEWSPPEEREEPAELHSAAMKLYSEYVEKSGIQPCTYC</sequence>
<dbReference type="AlphaFoldDB" id="C1E1A8"/>
<evidence type="ECO:0000256" key="1">
    <source>
        <dbReference type="SAM" id="SignalP"/>
    </source>
</evidence>
<gene>
    <name evidence="2" type="ORF">MICPUN_107890</name>
</gene>
<protein>
    <submittedName>
        <fullName evidence="2">Uncharacterized protein</fullName>
    </submittedName>
</protein>
<dbReference type="OMA" id="MKLYSEY"/>
<keyword evidence="3" id="KW-1185">Reference proteome</keyword>
<dbReference type="KEGG" id="mis:MICPUN_107890"/>
<organism evidence="2 3">
    <name type="scientific">Micromonas commoda (strain RCC299 / NOUM17 / CCMP2709)</name>
    <name type="common">Picoplanktonic green alga</name>
    <dbReference type="NCBI Taxonomy" id="296587"/>
    <lineage>
        <taxon>Eukaryota</taxon>
        <taxon>Viridiplantae</taxon>
        <taxon>Chlorophyta</taxon>
        <taxon>Mamiellophyceae</taxon>
        <taxon>Mamiellales</taxon>
        <taxon>Mamiellaceae</taxon>
        <taxon>Micromonas</taxon>
    </lineage>
</organism>
<accession>C1E1A8</accession>
<evidence type="ECO:0000313" key="3">
    <source>
        <dbReference type="Proteomes" id="UP000002009"/>
    </source>
</evidence>
<feature type="signal peptide" evidence="1">
    <location>
        <begin position="1"/>
        <end position="27"/>
    </location>
</feature>